<evidence type="ECO:0000256" key="1">
    <source>
        <dbReference type="SAM" id="SignalP"/>
    </source>
</evidence>
<dbReference type="GO" id="GO:0008237">
    <property type="term" value="F:metallopeptidase activity"/>
    <property type="evidence" value="ECO:0007669"/>
    <property type="project" value="InterPro"/>
</dbReference>
<dbReference type="EMBL" id="JACIEP010000007">
    <property type="protein sequence ID" value="MBB4036493.1"/>
    <property type="molecule type" value="Genomic_DNA"/>
</dbReference>
<keyword evidence="4" id="KW-1185">Reference proteome</keyword>
<keyword evidence="1" id="KW-0732">Signal</keyword>
<dbReference type="InterPro" id="IPR019026">
    <property type="entry name" value="Peptidase_M64_IgA"/>
</dbReference>
<evidence type="ECO:0000313" key="3">
    <source>
        <dbReference type="EMBL" id="MBB4036493.1"/>
    </source>
</evidence>
<reference evidence="3 4" key="1">
    <citation type="submission" date="2020-08" db="EMBL/GenBank/DDBJ databases">
        <title>Genomic Encyclopedia of Type Strains, Phase IV (KMG-IV): sequencing the most valuable type-strain genomes for metagenomic binning, comparative biology and taxonomic classification.</title>
        <authorList>
            <person name="Goeker M."/>
        </authorList>
    </citation>
    <scope>NUCLEOTIDE SEQUENCE [LARGE SCALE GENOMIC DNA]</scope>
    <source>
        <strain evidence="3 4">DSM 104969</strain>
    </source>
</reference>
<comment type="caution">
    <text evidence="3">The sequence shown here is derived from an EMBL/GenBank/DDBJ whole genome shotgun (WGS) entry which is preliminary data.</text>
</comment>
<dbReference type="InterPro" id="IPR024079">
    <property type="entry name" value="MetalloPept_cat_dom_sf"/>
</dbReference>
<dbReference type="Gene3D" id="2.60.40.3250">
    <property type="entry name" value="Peptidase M64, N-terminal domain"/>
    <property type="match status" value="1"/>
</dbReference>
<gene>
    <name evidence="3" type="ORF">GGR21_002395</name>
</gene>
<evidence type="ECO:0000259" key="2">
    <source>
        <dbReference type="Pfam" id="PF16217"/>
    </source>
</evidence>
<dbReference type="InterPro" id="IPR032625">
    <property type="entry name" value="M64_N"/>
</dbReference>
<name>A0A840CX87_9BACT</name>
<dbReference type="AlphaFoldDB" id="A0A840CX87"/>
<dbReference type="Proteomes" id="UP000555103">
    <property type="component" value="Unassembled WGS sequence"/>
</dbReference>
<feature type="domain" description="Peptidase M64 N-terminal" evidence="2">
    <location>
        <begin position="21"/>
        <end position="137"/>
    </location>
</feature>
<dbReference type="InterPro" id="IPR038171">
    <property type="entry name" value="M64_N_sf"/>
</dbReference>
<dbReference type="Pfam" id="PF16217">
    <property type="entry name" value="M64_N"/>
    <property type="match status" value="1"/>
</dbReference>
<evidence type="ECO:0000313" key="4">
    <source>
        <dbReference type="Proteomes" id="UP000555103"/>
    </source>
</evidence>
<protein>
    <recommendedName>
        <fullName evidence="2">Peptidase M64 N-terminal domain-containing protein</fullName>
    </recommendedName>
</protein>
<feature type="signal peptide" evidence="1">
    <location>
        <begin position="1"/>
        <end position="19"/>
    </location>
</feature>
<dbReference type="RefSeq" id="WP_183307388.1">
    <property type="nucleotide sequence ID" value="NZ_JACIEP010000007.1"/>
</dbReference>
<dbReference type="Gene3D" id="3.40.390.10">
    <property type="entry name" value="Collagenase (Catalytic Domain)"/>
    <property type="match status" value="1"/>
</dbReference>
<dbReference type="Pfam" id="PF09471">
    <property type="entry name" value="Peptidase_M64"/>
    <property type="match status" value="2"/>
</dbReference>
<sequence length="426" mass="47961">MKYFYVTILIWFSISGLSAQNFQDHFEDKTLRVDYVFSGDSESQLVALDGLNQLPQWAGRRHNLSQLLLKGNGQIKISTVADGKCIYMDAFSTLFQEWQSTDEAKETGKSFENTFLLPYPKEKVTVEISLRDKDGNYVTAIKHIVDPADILIKKLGQENIPQYTVVHQGGAVDKAINVAILAEGFTASEMGKFREYAKVTCEQILLHSPFNKSQDKFNFYAVETVSDDSGVSVPRQDKWLKTAFGSHFDTFYSERYLTTTNVKDIHNAIAGVPYAHIIILANTDVYGGGGIFNAYTLTTTGHESFKPVVVHEFGHSFAGLADEYFYDSGDVLDETYSLHVEPWEFNITSLVDFSSKWKDMLTPGIPVPTNVTDADKYEVGVFEGAGYLTKGMYRPAVDCRMKTNTCKDFCPVCQRAIERLVKFYTE</sequence>
<organism evidence="3 4">
    <name type="scientific">Dysgonomonas hofstadii</name>
    <dbReference type="NCBI Taxonomy" id="637886"/>
    <lineage>
        <taxon>Bacteria</taxon>
        <taxon>Pseudomonadati</taxon>
        <taxon>Bacteroidota</taxon>
        <taxon>Bacteroidia</taxon>
        <taxon>Bacteroidales</taxon>
        <taxon>Dysgonomonadaceae</taxon>
        <taxon>Dysgonomonas</taxon>
    </lineage>
</organism>
<proteinExistence type="predicted"/>
<accession>A0A840CX87</accession>
<feature type="chain" id="PRO_5032921741" description="Peptidase M64 N-terminal domain-containing protein" evidence="1">
    <location>
        <begin position="20"/>
        <end position="426"/>
    </location>
</feature>